<accession>A0A2K9DXB6</accession>
<dbReference type="SUPFAM" id="SSF51338">
    <property type="entry name" value="Composite domain of metallo-dependent hydrolases"/>
    <property type="match status" value="1"/>
</dbReference>
<reference evidence="2 3" key="1">
    <citation type="submission" date="2017-12" db="EMBL/GenBank/DDBJ databases">
        <title>Isolation and characterization of estrogens degradatiion strain Microbacterium hominis SJTG1.</title>
        <authorList>
            <person name="Xiong W."/>
            <person name="Yin C."/>
            <person name="Zheng D."/>
            <person name="Liang R."/>
        </authorList>
    </citation>
    <scope>NUCLEOTIDE SEQUENCE [LARGE SCALE GENOMIC DNA]</scope>
    <source>
        <strain evidence="2 3">SJTG1</strain>
    </source>
</reference>
<dbReference type="PANTHER" id="PTHR22642">
    <property type="entry name" value="IMIDAZOLONEPROPIONASE"/>
    <property type="match status" value="1"/>
</dbReference>
<dbReference type="PANTHER" id="PTHR22642:SF2">
    <property type="entry name" value="PROTEIN LONG AFTER FAR-RED 3"/>
    <property type="match status" value="1"/>
</dbReference>
<evidence type="ECO:0000313" key="2">
    <source>
        <dbReference type="EMBL" id="AUG30504.1"/>
    </source>
</evidence>
<dbReference type="AlphaFoldDB" id="A0A2K9DXB6"/>
<proteinExistence type="predicted"/>
<dbReference type="EMBL" id="CP025299">
    <property type="protein sequence ID" value="AUG30504.1"/>
    <property type="molecule type" value="Genomic_DNA"/>
</dbReference>
<protein>
    <submittedName>
        <fullName evidence="2">Amidohydrolase</fullName>
    </submittedName>
</protein>
<dbReference type="Gene3D" id="3.20.20.140">
    <property type="entry name" value="Metal-dependent hydrolases"/>
    <property type="match status" value="1"/>
</dbReference>
<gene>
    <name evidence="2" type="ORF">CXR34_14235</name>
</gene>
<dbReference type="KEGG" id="mhos:CXR34_14235"/>
<dbReference type="InterPro" id="IPR013108">
    <property type="entry name" value="Amidohydro_3"/>
</dbReference>
<evidence type="ECO:0000259" key="1">
    <source>
        <dbReference type="Pfam" id="PF07969"/>
    </source>
</evidence>
<dbReference type="GO" id="GO:0016810">
    <property type="term" value="F:hydrolase activity, acting on carbon-nitrogen (but not peptide) bonds"/>
    <property type="evidence" value="ECO:0007669"/>
    <property type="project" value="InterPro"/>
</dbReference>
<dbReference type="Pfam" id="PF07969">
    <property type="entry name" value="Amidohydro_3"/>
    <property type="match status" value="1"/>
</dbReference>
<keyword evidence="2" id="KW-0378">Hydrolase</keyword>
<name>A0A2K9DXB6_9MICO</name>
<dbReference type="InterPro" id="IPR032466">
    <property type="entry name" value="Metal_Hydrolase"/>
</dbReference>
<evidence type="ECO:0000313" key="3">
    <source>
        <dbReference type="Proteomes" id="UP000233276"/>
    </source>
</evidence>
<feature type="domain" description="Amidohydrolase 3" evidence="1">
    <location>
        <begin position="56"/>
        <end position="561"/>
    </location>
</feature>
<organism evidence="2 3">
    <name type="scientific">Microbacterium hominis</name>
    <dbReference type="NCBI Taxonomy" id="162426"/>
    <lineage>
        <taxon>Bacteria</taxon>
        <taxon>Bacillati</taxon>
        <taxon>Actinomycetota</taxon>
        <taxon>Actinomycetes</taxon>
        <taxon>Micrococcales</taxon>
        <taxon>Microbacteriaceae</taxon>
        <taxon>Microbacterium</taxon>
    </lineage>
</organism>
<dbReference type="Gene3D" id="2.30.40.10">
    <property type="entry name" value="Urease, subunit C, domain 1"/>
    <property type="match status" value="1"/>
</dbReference>
<sequence>MNDITADVVLRGGTVLTLDGWAPGRTGRVADAVAIRGGVVCALGAAAREMIGPGTRVMELDGRTVVPGLNDTHLHLACYAMGRHGLRDASPERIGSWSGLSEVLTRDAIGPDGWIRARGWDSARMGRAPTRTDVDAALAANALSGTPAVLFDATGHELLVGSAALERCGIDARTPTPDGGAVSRAADGTPTGVFSDAATRLVLSALPVIGRDALTAVLRTALQDLARLGITSVTDPAIGPGHATLFDGSASYEALEALRRLSAQDRLTVRTQVLLLFSGTGGETARTVREGIAGAPRLAAGEERRLRIAGVKVFADGIPRSATAWHREPYGDPHTRGRLAVAGDTDQARLRELDDILGVIAEAGLQAGVHATGDAASDAVVSSLANRPATSATRPYLIHGDFLPADGMDALAAAGIGWTANPVISTAVCYLGHRLFGRERQEQRQPLASALRAGVAVTLSSDAPVVDPDWRPAIIAAVERTQIDGARRAGDPEAVTGMDALAMMTVNAARLDGAESWKGRLAPGFAADLVVLSGEWPPDEEIGALADLRTDLTMVGGRVVYEG</sequence>
<dbReference type="Gene3D" id="3.10.310.70">
    <property type="match status" value="1"/>
</dbReference>
<dbReference type="RefSeq" id="WP_101306764.1">
    <property type="nucleotide sequence ID" value="NZ_CP025299.1"/>
</dbReference>
<dbReference type="InterPro" id="IPR011059">
    <property type="entry name" value="Metal-dep_hydrolase_composite"/>
</dbReference>
<dbReference type="SUPFAM" id="SSF51556">
    <property type="entry name" value="Metallo-dependent hydrolases"/>
    <property type="match status" value="1"/>
</dbReference>
<dbReference type="Proteomes" id="UP000233276">
    <property type="component" value="Chromosome"/>
</dbReference>